<comment type="caution">
    <text evidence="2">The sequence shown here is derived from an EMBL/GenBank/DDBJ whole genome shotgun (WGS) entry which is preliminary data.</text>
</comment>
<dbReference type="EMBL" id="CAXLJM020000164">
    <property type="protein sequence ID" value="CAL8146715.1"/>
    <property type="molecule type" value="Genomic_DNA"/>
</dbReference>
<sequence length="179" mass="19807">MSVSLRLIQGLKVSLLLILYFQYIYSCNPQLNEKQNQLDIGNPFGNFNIHTYIFRIQQNADGRSGSGLPPKKAAWHDASSITSNILLGMAIVASLILGSITIKKCCAICNDVSDQQVHPVARTGRGNTGALSVSTVSSEYGLKTLKAFEELPPPTYEECMKNMLFQKRMDPEKIVIHDC</sequence>
<reference evidence="2 3" key="1">
    <citation type="submission" date="2024-08" db="EMBL/GenBank/DDBJ databases">
        <authorList>
            <person name="Cucini C."/>
            <person name="Frati F."/>
        </authorList>
    </citation>
    <scope>NUCLEOTIDE SEQUENCE [LARGE SCALE GENOMIC DNA]</scope>
</reference>
<evidence type="ECO:0000313" key="2">
    <source>
        <dbReference type="EMBL" id="CAL8146715.1"/>
    </source>
</evidence>
<gene>
    <name evidence="2" type="ORF">ODALV1_LOCUS30907</name>
</gene>
<keyword evidence="1" id="KW-0812">Transmembrane</keyword>
<proteinExistence type="predicted"/>
<keyword evidence="3" id="KW-1185">Reference proteome</keyword>
<accession>A0ABP1S908</accession>
<keyword evidence="1" id="KW-1133">Transmembrane helix</keyword>
<dbReference type="Proteomes" id="UP001642540">
    <property type="component" value="Unassembled WGS sequence"/>
</dbReference>
<keyword evidence="1" id="KW-0472">Membrane</keyword>
<feature type="transmembrane region" description="Helical" evidence="1">
    <location>
        <begin position="81"/>
        <end position="102"/>
    </location>
</feature>
<evidence type="ECO:0000256" key="1">
    <source>
        <dbReference type="SAM" id="Phobius"/>
    </source>
</evidence>
<organism evidence="2 3">
    <name type="scientific">Orchesella dallaii</name>
    <dbReference type="NCBI Taxonomy" id="48710"/>
    <lineage>
        <taxon>Eukaryota</taxon>
        <taxon>Metazoa</taxon>
        <taxon>Ecdysozoa</taxon>
        <taxon>Arthropoda</taxon>
        <taxon>Hexapoda</taxon>
        <taxon>Collembola</taxon>
        <taxon>Entomobryomorpha</taxon>
        <taxon>Entomobryoidea</taxon>
        <taxon>Orchesellidae</taxon>
        <taxon>Orchesellinae</taxon>
        <taxon>Orchesella</taxon>
    </lineage>
</organism>
<name>A0ABP1S908_9HEXA</name>
<evidence type="ECO:0000313" key="3">
    <source>
        <dbReference type="Proteomes" id="UP001642540"/>
    </source>
</evidence>
<protein>
    <submittedName>
        <fullName evidence="2">Uncharacterized protein</fullName>
    </submittedName>
</protein>
<feature type="transmembrane region" description="Helical" evidence="1">
    <location>
        <begin position="6"/>
        <end position="25"/>
    </location>
</feature>